<dbReference type="EMBL" id="BQNB010009432">
    <property type="protein sequence ID" value="GJS63448.1"/>
    <property type="molecule type" value="Genomic_DNA"/>
</dbReference>
<evidence type="ECO:0008006" key="4">
    <source>
        <dbReference type="Google" id="ProtNLM"/>
    </source>
</evidence>
<accession>A0ABQ4XDX0</accession>
<feature type="compositionally biased region" description="Pro residues" evidence="1">
    <location>
        <begin position="15"/>
        <end position="24"/>
    </location>
</feature>
<dbReference type="Pfam" id="PF08284">
    <property type="entry name" value="RVP_2"/>
    <property type="match status" value="1"/>
</dbReference>
<dbReference type="PANTHER" id="PTHR15503">
    <property type="entry name" value="LDOC1 RELATED"/>
    <property type="match status" value="1"/>
</dbReference>
<dbReference type="Proteomes" id="UP001151760">
    <property type="component" value="Unassembled WGS sequence"/>
</dbReference>
<organism evidence="2 3">
    <name type="scientific">Tanacetum coccineum</name>
    <dbReference type="NCBI Taxonomy" id="301880"/>
    <lineage>
        <taxon>Eukaryota</taxon>
        <taxon>Viridiplantae</taxon>
        <taxon>Streptophyta</taxon>
        <taxon>Embryophyta</taxon>
        <taxon>Tracheophyta</taxon>
        <taxon>Spermatophyta</taxon>
        <taxon>Magnoliopsida</taxon>
        <taxon>eudicotyledons</taxon>
        <taxon>Gunneridae</taxon>
        <taxon>Pentapetalae</taxon>
        <taxon>asterids</taxon>
        <taxon>campanulids</taxon>
        <taxon>Asterales</taxon>
        <taxon>Asteraceae</taxon>
        <taxon>Asteroideae</taxon>
        <taxon>Anthemideae</taxon>
        <taxon>Anthemidinae</taxon>
        <taxon>Tanacetum</taxon>
    </lineage>
</organism>
<evidence type="ECO:0000313" key="3">
    <source>
        <dbReference type="Proteomes" id="UP001151760"/>
    </source>
</evidence>
<comment type="caution">
    <text evidence="2">The sequence shown here is derived from an EMBL/GenBank/DDBJ whole genome shotgun (WGS) entry which is preliminary data.</text>
</comment>
<proteinExistence type="predicted"/>
<reference evidence="2" key="1">
    <citation type="journal article" date="2022" name="Int. J. Mol. Sci.">
        <title>Draft Genome of Tanacetum Coccineum: Genomic Comparison of Closely Related Tanacetum-Family Plants.</title>
        <authorList>
            <person name="Yamashiro T."/>
            <person name="Shiraishi A."/>
            <person name="Nakayama K."/>
            <person name="Satake H."/>
        </authorList>
    </citation>
    <scope>NUCLEOTIDE SEQUENCE</scope>
</reference>
<feature type="region of interest" description="Disordered" evidence="1">
    <location>
        <begin position="1"/>
        <end position="24"/>
    </location>
</feature>
<evidence type="ECO:0000313" key="2">
    <source>
        <dbReference type="EMBL" id="GJS63448.1"/>
    </source>
</evidence>
<dbReference type="InterPro" id="IPR032567">
    <property type="entry name" value="RTL1-rel"/>
</dbReference>
<gene>
    <name evidence="2" type="ORF">Tco_0678012</name>
</gene>
<name>A0ABQ4XDX0_9ASTR</name>
<dbReference type="PANTHER" id="PTHR15503:SF45">
    <property type="entry name" value="RNA-DIRECTED DNA POLYMERASE HOMOLOG"/>
    <property type="match status" value="1"/>
</dbReference>
<sequence>MKVMQSYNATNDESPIPPPRAPIPPPTILPLSPAAIRKLVADSVAAALEAQTATMENADNTNRNTGPRETPIAIKCSYKEFISCEPFNFKGTEGAVGLIRWFERTESVFSRSNCTEDCKVKFSTGTLTEEALSWWNSFTQPIRIEEAYKIPWSKLKKLLIKKFQELAILCPTMVPNSEKLMEIFIEGLPINIKGNVTASKPQTLRERALQKLVFKSKQQFLWKSILAERQERSPRPERSHGFNVVIGMDWLSKYHARIICDEKVVHIPIDGETLIIRAQVMEKKLDKKRLEDIPVVREFLEVFPKDLPSLPLVRQVEFQIDLIPGAAPVARAPYRLAPSKM</sequence>
<evidence type="ECO:0000256" key="1">
    <source>
        <dbReference type="SAM" id="MobiDB-lite"/>
    </source>
</evidence>
<reference evidence="2" key="2">
    <citation type="submission" date="2022-01" db="EMBL/GenBank/DDBJ databases">
        <authorList>
            <person name="Yamashiro T."/>
            <person name="Shiraishi A."/>
            <person name="Satake H."/>
            <person name="Nakayama K."/>
        </authorList>
    </citation>
    <scope>NUCLEOTIDE SEQUENCE</scope>
</reference>
<keyword evidence="3" id="KW-1185">Reference proteome</keyword>
<feature type="compositionally biased region" description="Polar residues" evidence="1">
    <location>
        <begin position="1"/>
        <end position="13"/>
    </location>
</feature>
<protein>
    <recommendedName>
        <fullName evidence="4">Reverse transcriptase domain-containing protein</fullName>
    </recommendedName>
</protein>